<organism evidence="1 2">
    <name type="scientific">Pinctada imbricata</name>
    <name type="common">Atlantic pearl-oyster</name>
    <name type="synonym">Pinctada martensii</name>
    <dbReference type="NCBI Taxonomy" id="66713"/>
    <lineage>
        <taxon>Eukaryota</taxon>
        <taxon>Metazoa</taxon>
        <taxon>Spiralia</taxon>
        <taxon>Lophotrochozoa</taxon>
        <taxon>Mollusca</taxon>
        <taxon>Bivalvia</taxon>
        <taxon>Autobranchia</taxon>
        <taxon>Pteriomorphia</taxon>
        <taxon>Pterioida</taxon>
        <taxon>Pterioidea</taxon>
        <taxon>Pteriidae</taxon>
        <taxon>Pinctada</taxon>
    </lineage>
</organism>
<reference evidence="1" key="1">
    <citation type="submission" date="2019-08" db="EMBL/GenBank/DDBJ databases">
        <title>The improved chromosome-level genome for the pearl oyster Pinctada fucata martensii using PacBio sequencing and Hi-C.</title>
        <authorList>
            <person name="Zheng Z."/>
        </authorList>
    </citation>
    <scope>NUCLEOTIDE SEQUENCE</scope>
    <source>
        <strain evidence="1">ZZ-2019</strain>
        <tissue evidence="1">Adductor muscle</tissue>
    </source>
</reference>
<dbReference type="EMBL" id="VSWD01000013">
    <property type="protein sequence ID" value="KAK3084670.1"/>
    <property type="molecule type" value="Genomic_DNA"/>
</dbReference>
<keyword evidence="2" id="KW-1185">Reference proteome</keyword>
<evidence type="ECO:0000313" key="2">
    <source>
        <dbReference type="Proteomes" id="UP001186944"/>
    </source>
</evidence>
<name>A0AA88XG25_PINIB</name>
<protein>
    <submittedName>
        <fullName evidence="1">Uncharacterized protein</fullName>
    </submittedName>
</protein>
<gene>
    <name evidence="1" type="ORF">FSP39_017221</name>
</gene>
<dbReference type="AlphaFoldDB" id="A0AA88XG25"/>
<proteinExistence type="predicted"/>
<sequence>MAAAHQFLSTPAKLQKQWQPKLHEWSVYHSSHPDVGQAGWRKWSGEHPDWYARRSTSTHTDWYNRERDTIRRVDYKNINWHYERPSKPTSRTHDDFIPRENDVIMKEVIRPMPHNKHYMGNFSYPRPYPMEIPMPKWGIYAPPNYEKPVRFDHFPPLKYKGY</sequence>
<dbReference type="Proteomes" id="UP001186944">
    <property type="component" value="Unassembled WGS sequence"/>
</dbReference>
<comment type="caution">
    <text evidence="1">The sequence shown here is derived from an EMBL/GenBank/DDBJ whole genome shotgun (WGS) entry which is preliminary data.</text>
</comment>
<accession>A0AA88XG25</accession>
<evidence type="ECO:0000313" key="1">
    <source>
        <dbReference type="EMBL" id="KAK3084670.1"/>
    </source>
</evidence>